<keyword evidence="6" id="KW-0597">Phosphoprotein</keyword>
<dbReference type="InterPro" id="IPR025662">
    <property type="entry name" value="Sigma_54_int_dom_ATP-bd_1"/>
</dbReference>
<dbReference type="PANTHER" id="PTHR32071:SF113">
    <property type="entry name" value="ALGINATE BIOSYNTHESIS TRANSCRIPTIONAL REGULATORY PROTEIN ALGB"/>
    <property type="match status" value="1"/>
</dbReference>
<dbReference type="InterPro" id="IPR025943">
    <property type="entry name" value="Sigma_54_int_dom_ATP-bd_2"/>
</dbReference>
<dbReference type="GO" id="GO:0000160">
    <property type="term" value="P:phosphorelay signal transduction system"/>
    <property type="evidence" value="ECO:0007669"/>
    <property type="project" value="InterPro"/>
</dbReference>
<dbReference type="InterPro" id="IPR058031">
    <property type="entry name" value="AAA_lid_NorR"/>
</dbReference>
<dbReference type="RefSeq" id="WP_011940232.1">
    <property type="nucleotide sequence ID" value="NC_009483.1"/>
</dbReference>
<dbReference type="Pfam" id="PF25601">
    <property type="entry name" value="AAA_lid_14"/>
    <property type="match status" value="1"/>
</dbReference>
<evidence type="ECO:0000259" key="7">
    <source>
        <dbReference type="PROSITE" id="PS50045"/>
    </source>
</evidence>
<feature type="modified residue" description="4-aspartylphosphate" evidence="6">
    <location>
        <position position="53"/>
    </location>
</feature>
<dbReference type="InterPro" id="IPR009057">
    <property type="entry name" value="Homeodomain-like_sf"/>
</dbReference>
<evidence type="ECO:0000256" key="3">
    <source>
        <dbReference type="ARBA" id="ARBA00023015"/>
    </source>
</evidence>
<proteinExistence type="predicted"/>
<dbReference type="InterPro" id="IPR027417">
    <property type="entry name" value="P-loop_NTPase"/>
</dbReference>
<organism evidence="9 10">
    <name type="scientific">Geotalea uraniireducens (strain Rf4)</name>
    <name type="common">Geobacter uraniireducens</name>
    <dbReference type="NCBI Taxonomy" id="351605"/>
    <lineage>
        <taxon>Bacteria</taxon>
        <taxon>Pseudomonadati</taxon>
        <taxon>Thermodesulfobacteriota</taxon>
        <taxon>Desulfuromonadia</taxon>
        <taxon>Geobacterales</taxon>
        <taxon>Geobacteraceae</taxon>
        <taxon>Geotalea</taxon>
    </lineage>
</organism>
<dbReference type="OrthoDB" id="9814761at2"/>
<dbReference type="Pfam" id="PF00158">
    <property type="entry name" value="Sigma54_activat"/>
    <property type="match status" value="1"/>
</dbReference>
<evidence type="ECO:0000256" key="1">
    <source>
        <dbReference type="ARBA" id="ARBA00022741"/>
    </source>
</evidence>
<dbReference type="Pfam" id="PF00072">
    <property type="entry name" value="Response_reg"/>
    <property type="match status" value="1"/>
</dbReference>
<evidence type="ECO:0000313" key="10">
    <source>
        <dbReference type="Proteomes" id="UP000006695"/>
    </source>
</evidence>
<dbReference type="PROSITE" id="PS50110">
    <property type="entry name" value="RESPONSE_REGULATORY"/>
    <property type="match status" value="1"/>
</dbReference>
<dbReference type="InterPro" id="IPR002078">
    <property type="entry name" value="Sigma_54_int"/>
</dbReference>
<name>A5G703_GEOUR</name>
<dbReference type="AlphaFoldDB" id="A5G703"/>
<evidence type="ECO:0000256" key="5">
    <source>
        <dbReference type="ARBA" id="ARBA00023163"/>
    </source>
</evidence>
<dbReference type="PROSITE" id="PS00688">
    <property type="entry name" value="SIGMA54_INTERACT_3"/>
    <property type="match status" value="1"/>
</dbReference>
<dbReference type="SMART" id="SM00382">
    <property type="entry name" value="AAA"/>
    <property type="match status" value="1"/>
</dbReference>
<dbReference type="Gene3D" id="3.40.50.2300">
    <property type="match status" value="1"/>
</dbReference>
<dbReference type="InterPro" id="IPR002197">
    <property type="entry name" value="HTH_Fis"/>
</dbReference>
<keyword evidence="3" id="KW-0805">Transcription regulation</keyword>
<dbReference type="CDD" id="cd00156">
    <property type="entry name" value="REC"/>
    <property type="match status" value="1"/>
</dbReference>
<reference evidence="9 10" key="1">
    <citation type="submission" date="2007-05" db="EMBL/GenBank/DDBJ databases">
        <title>Complete sequence of Geobacter uraniireducens Rf4.</title>
        <authorList>
            <consortium name="US DOE Joint Genome Institute"/>
            <person name="Copeland A."/>
            <person name="Lucas S."/>
            <person name="Lapidus A."/>
            <person name="Barry K."/>
            <person name="Detter J.C."/>
            <person name="Glavina del Rio T."/>
            <person name="Hammon N."/>
            <person name="Israni S."/>
            <person name="Dalin E."/>
            <person name="Tice H."/>
            <person name="Pitluck S."/>
            <person name="Chertkov O."/>
            <person name="Brettin T."/>
            <person name="Bruce D."/>
            <person name="Han C."/>
            <person name="Schmutz J."/>
            <person name="Larimer F."/>
            <person name="Land M."/>
            <person name="Hauser L."/>
            <person name="Kyrpides N."/>
            <person name="Mikhailova N."/>
            <person name="Shelobolina E."/>
            <person name="Aklujkar M."/>
            <person name="Lovley D."/>
            <person name="Richardson P."/>
        </authorList>
    </citation>
    <scope>NUCLEOTIDE SEQUENCE [LARGE SCALE GENOMIC DNA]</scope>
    <source>
        <strain evidence="9 10">Rf4</strain>
    </source>
</reference>
<dbReference type="GO" id="GO:0006355">
    <property type="term" value="P:regulation of DNA-templated transcription"/>
    <property type="evidence" value="ECO:0007669"/>
    <property type="project" value="InterPro"/>
</dbReference>
<dbReference type="PROSITE" id="PS00675">
    <property type="entry name" value="SIGMA54_INTERACT_1"/>
    <property type="match status" value="1"/>
</dbReference>
<protein>
    <submittedName>
        <fullName evidence="9">Two component, sigma-54 specific, transcriptional regulator, Fis family</fullName>
    </submittedName>
</protein>
<dbReference type="GO" id="GO:0005524">
    <property type="term" value="F:ATP binding"/>
    <property type="evidence" value="ECO:0007669"/>
    <property type="project" value="UniProtKB-KW"/>
</dbReference>
<keyword evidence="2" id="KW-0067">ATP-binding</keyword>
<dbReference type="PROSITE" id="PS00676">
    <property type="entry name" value="SIGMA54_INTERACT_2"/>
    <property type="match status" value="1"/>
</dbReference>
<dbReference type="Proteomes" id="UP000006695">
    <property type="component" value="Chromosome"/>
</dbReference>
<dbReference type="InterPro" id="IPR001789">
    <property type="entry name" value="Sig_transdc_resp-reg_receiver"/>
</dbReference>
<dbReference type="SUPFAM" id="SSF46689">
    <property type="entry name" value="Homeodomain-like"/>
    <property type="match status" value="1"/>
</dbReference>
<dbReference type="KEGG" id="gur:Gura_3415"/>
<dbReference type="GO" id="GO:0043565">
    <property type="term" value="F:sequence-specific DNA binding"/>
    <property type="evidence" value="ECO:0007669"/>
    <property type="project" value="InterPro"/>
</dbReference>
<feature type="domain" description="Response regulatory" evidence="8">
    <location>
        <begin position="4"/>
        <end position="118"/>
    </location>
</feature>
<evidence type="ECO:0000256" key="4">
    <source>
        <dbReference type="ARBA" id="ARBA00023125"/>
    </source>
</evidence>
<accession>A5G703</accession>
<dbReference type="Gene3D" id="1.10.10.60">
    <property type="entry name" value="Homeodomain-like"/>
    <property type="match status" value="1"/>
</dbReference>
<keyword evidence="1" id="KW-0547">Nucleotide-binding</keyword>
<dbReference type="SMART" id="SM00448">
    <property type="entry name" value="REC"/>
    <property type="match status" value="1"/>
</dbReference>
<dbReference type="PANTHER" id="PTHR32071">
    <property type="entry name" value="TRANSCRIPTIONAL REGULATORY PROTEIN"/>
    <property type="match status" value="1"/>
</dbReference>
<dbReference type="Gene3D" id="1.10.8.60">
    <property type="match status" value="1"/>
</dbReference>
<dbReference type="EMBL" id="CP000698">
    <property type="protein sequence ID" value="ABQ27571.1"/>
    <property type="molecule type" value="Genomic_DNA"/>
</dbReference>
<dbReference type="Gene3D" id="3.40.50.300">
    <property type="entry name" value="P-loop containing nucleotide triphosphate hydrolases"/>
    <property type="match status" value="1"/>
</dbReference>
<keyword evidence="5" id="KW-0804">Transcription</keyword>
<evidence type="ECO:0000256" key="2">
    <source>
        <dbReference type="ARBA" id="ARBA00022840"/>
    </source>
</evidence>
<dbReference type="HOGENOM" id="CLU_000445_0_6_7"/>
<sequence>MSANILVVEDDAGFSELLATILKDDGHMVTIATDGGEGLRRIRQERFDLVLSDLKMPVKSGLELFRETRQDAAPPLFIFITAFGKVEEAVAAIKEGAFDFLTKPLKDPRSLRDSVKRALESVERERLFISLKDMERSGLPPDELIFSGSAMDAVRKMIYDVAPSTATVLIHGESGTGKELVARMIHLLSKRKGAAFIPLNCAAIPENLLESELFGHEKGAFTGAMQARRGKFELAEGGTIFLDEIGEMPALLQAKLLRVLQERVFERVGGSMQIRTNVRVIAATNRDLNREVAEKRFRDDLFYRLNVFPITVPPLRARLDALAGLARYFCARFAVKTGKKLKGINPEALRLMKAYHWPGNIRELQNVIERGVILAREELTAPELPAMIAGKETEGGPKVGILKDIERNCILEALKNNRGNRRMAAETLGISKRTLQYRLKELGLVAGKTEITP</sequence>
<dbReference type="PRINTS" id="PR01590">
    <property type="entry name" value="HTHFIS"/>
</dbReference>
<dbReference type="STRING" id="351605.Gura_3415"/>
<dbReference type="CDD" id="cd00009">
    <property type="entry name" value="AAA"/>
    <property type="match status" value="1"/>
</dbReference>
<dbReference type="PROSITE" id="PS50045">
    <property type="entry name" value="SIGMA54_INTERACT_4"/>
    <property type="match status" value="1"/>
</dbReference>
<dbReference type="InterPro" id="IPR025944">
    <property type="entry name" value="Sigma_54_int_dom_CS"/>
</dbReference>
<evidence type="ECO:0000256" key="6">
    <source>
        <dbReference type="PROSITE-ProRule" id="PRU00169"/>
    </source>
</evidence>
<dbReference type="SUPFAM" id="SSF52540">
    <property type="entry name" value="P-loop containing nucleoside triphosphate hydrolases"/>
    <property type="match status" value="1"/>
</dbReference>
<feature type="domain" description="Sigma-54 factor interaction" evidence="7">
    <location>
        <begin position="144"/>
        <end position="373"/>
    </location>
</feature>
<dbReference type="InterPro" id="IPR003593">
    <property type="entry name" value="AAA+_ATPase"/>
</dbReference>
<dbReference type="InterPro" id="IPR011006">
    <property type="entry name" value="CheY-like_superfamily"/>
</dbReference>
<keyword evidence="10" id="KW-1185">Reference proteome</keyword>
<evidence type="ECO:0000313" key="9">
    <source>
        <dbReference type="EMBL" id="ABQ27571.1"/>
    </source>
</evidence>
<dbReference type="Pfam" id="PF02954">
    <property type="entry name" value="HTH_8"/>
    <property type="match status" value="1"/>
</dbReference>
<evidence type="ECO:0000259" key="8">
    <source>
        <dbReference type="PROSITE" id="PS50110"/>
    </source>
</evidence>
<gene>
    <name evidence="9" type="ordered locus">Gura_3415</name>
</gene>
<dbReference type="FunFam" id="3.40.50.300:FF:000006">
    <property type="entry name" value="DNA-binding transcriptional regulator NtrC"/>
    <property type="match status" value="1"/>
</dbReference>
<keyword evidence="4" id="KW-0238">DNA-binding</keyword>
<dbReference type="SUPFAM" id="SSF52172">
    <property type="entry name" value="CheY-like"/>
    <property type="match status" value="1"/>
</dbReference>